<keyword evidence="1" id="KW-0812">Transmembrane</keyword>
<evidence type="ECO:0000313" key="2">
    <source>
        <dbReference type="EnsemblMetazoa" id="SMAR007624-PA"/>
    </source>
</evidence>
<evidence type="ECO:0000256" key="1">
    <source>
        <dbReference type="SAM" id="Phobius"/>
    </source>
</evidence>
<keyword evidence="1" id="KW-0472">Membrane</keyword>
<dbReference type="eggNOG" id="ENOG502S660">
    <property type="taxonomic scope" value="Eukaryota"/>
</dbReference>
<dbReference type="EMBL" id="JH431796">
    <property type="status" value="NOT_ANNOTATED_CDS"/>
    <property type="molecule type" value="Genomic_DNA"/>
</dbReference>
<evidence type="ECO:0000313" key="3">
    <source>
        <dbReference type="Proteomes" id="UP000014500"/>
    </source>
</evidence>
<dbReference type="PhylomeDB" id="T1J248"/>
<reference evidence="3" key="1">
    <citation type="submission" date="2011-05" db="EMBL/GenBank/DDBJ databases">
        <authorList>
            <person name="Richards S.R."/>
            <person name="Qu J."/>
            <person name="Jiang H."/>
            <person name="Jhangiani S.N."/>
            <person name="Agravi P."/>
            <person name="Goodspeed R."/>
            <person name="Gross S."/>
            <person name="Mandapat C."/>
            <person name="Jackson L."/>
            <person name="Mathew T."/>
            <person name="Pu L."/>
            <person name="Thornton R."/>
            <person name="Saada N."/>
            <person name="Wilczek-Boney K.B."/>
            <person name="Lee S."/>
            <person name="Kovar C."/>
            <person name="Wu Y."/>
            <person name="Scherer S.E."/>
            <person name="Worley K.C."/>
            <person name="Muzny D.M."/>
            <person name="Gibbs R."/>
        </authorList>
    </citation>
    <scope>NUCLEOTIDE SEQUENCE</scope>
    <source>
        <strain evidence="3">Brora</strain>
    </source>
</reference>
<proteinExistence type="predicted"/>
<keyword evidence="3" id="KW-1185">Reference proteome</keyword>
<reference evidence="2" key="2">
    <citation type="submission" date="2015-02" db="UniProtKB">
        <authorList>
            <consortium name="EnsemblMetazoa"/>
        </authorList>
    </citation>
    <scope>IDENTIFICATION</scope>
</reference>
<organism evidence="2 3">
    <name type="scientific">Strigamia maritima</name>
    <name type="common">European centipede</name>
    <name type="synonym">Geophilus maritimus</name>
    <dbReference type="NCBI Taxonomy" id="126957"/>
    <lineage>
        <taxon>Eukaryota</taxon>
        <taxon>Metazoa</taxon>
        <taxon>Ecdysozoa</taxon>
        <taxon>Arthropoda</taxon>
        <taxon>Myriapoda</taxon>
        <taxon>Chilopoda</taxon>
        <taxon>Pleurostigmophora</taxon>
        <taxon>Geophilomorpha</taxon>
        <taxon>Linotaeniidae</taxon>
        <taxon>Strigamia</taxon>
    </lineage>
</organism>
<sequence length="374" mass="41847">MTLLNTVYYLVWEHLLILHQSETCNKRTGAFRYQSGKEVAKRGQKGPGIKQPVDSFSFRLCSYLHHSHKTKVRMEKKGDPTSIPMSYDDGQSTYSMDQPPPAYKKPEAPSVKIAKIIAATLFGLSVVIGGVVIASVYIQTKNQCILIPQTVPFDTLNGAESAPIAEALQQGPAEQAVESQEDNSAGSDEKIHIPLQLDIDDLAGQMMENNQRARMNCLIEKKKAEEVVTQTPKQLRTPFGNLTTDHRYVHITGESMSLSCRSGNARSIRPIPMDDVRQQQQQQQQHMQSRMHMQPHMQPQMQQPLQMRMNMQPQPQHAMMGGPPHLLMGPGGPMGPPPPSAQALIMELHGFREPRSDHPRAKRQLKQCDCACEC</sequence>
<dbReference type="EnsemblMetazoa" id="SMAR007624-RA">
    <property type="protein sequence ID" value="SMAR007624-PA"/>
    <property type="gene ID" value="SMAR007624"/>
</dbReference>
<accession>T1J248</accession>
<keyword evidence="1" id="KW-1133">Transmembrane helix</keyword>
<dbReference type="HOGENOM" id="CLU_740383_0_0_1"/>
<name>T1J248_STRMM</name>
<dbReference type="Proteomes" id="UP000014500">
    <property type="component" value="Unassembled WGS sequence"/>
</dbReference>
<protein>
    <submittedName>
        <fullName evidence="2">Uncharacterized protein</fullName>
    </submittedName>
</protein>
<dbReference type="AlphaFoldDB" id="T1J248"/>
<feature type="transmembrane region" description="Helical" evidence="1">
    <location>
        <begin position="113"/>
        <end position="138"/>
    </location>
</feature>